<dbReference type="AlphaFoldDB" id="W0RIP9"/>
<keyword evidence="8 10" id="KW-0030">Aminoacyl-tRNA synthetase</keyword>
<sequence length="514" mass="57754">MSTPFYITTAIDYANGEPHHGHAYEKLGADAIARYMRQAGRQVHFLTGLDEHGQKVAQTAEARGVPPQAFVDEIADAFQRMWGRLEISYDQFIRTTDAAHKRGVKALIERIHARNPDDFYEQTYEGWYCVGCELFKRDNEIENGHCVLHPTRELQWTQERNWFFRLTKYADFLRALLTENPTFLRPESRRNEMLALLDLGLEDLSITRSRLAWAIPFPLVSSGGETQGTWVWFDALPNYLTATGFPDAGFESRWPAQLHVVGKDITRLHTIVWPAMLQAAGLPVPQQVWAHGFVLLGGERFSKSSGVRLDLGEAMDRYGVDALRYFLLREVPFDGDGNFSWERFDDRYTSDLANAFGNLASRVISMVEKYFDGEVPAAARTVVDDADFADLADFHAAMDGTRGYLPHEALAAVWRTVARANEFVQSAAPWALAKDPARRAELASVMASLVRQLARQTVCVAPFMPAKAEELWTQLGAPAAGRARAADVRFDELASLDPTAWRVTKGAPLFPRPA</sequence>
<dbReference type="InterPro" id="IPR015413">
    <property type="entry name" value="Methionyl/Leucyl_tRNA_Synth"/>
</dbReference>
<accession>W0RIP9</accession>
<dbReference type="InterPro" id="IPR014729">
    <property type="entry name" value="Rossmann-like_a/b/a_fold"/>
</dbReference>
<dbReference type="InterPro" id="IPR009080">
    <property type="entry name" value="tRNAsynth_Ia_anticodon-bd"/>
</dbReference>
<evidence type="ECO:0000259" key="12">
    <source>
        <dbReference type="Pfam" id="PF09334"/>
    </source>
</evidence>
<dbReference type="KEGG" id="gba:J421_2653"/>
<dbReference type="InterPro" id="IPR002300">
    <property type="entry name" value="aa-tRNA-synth_Ia"/>
</dbReference>
<feature type="domain" description="Methionyl/Leucyl tRNA synthetase" evidence="12">
    <location>
        <begin position="140"/>
        <end position="363"/>
    </location>
</feature>
<feature type="domain" description="Aminoacyl-tRNA synthetase class Ia" evidence="11">
    <location>
        <begin position="4"/>
        <end position="61"/>
    </location>
</feature>
<keyword evidence="4 10" id="KW-0436">Ligase</keyword>
<keyword evidence="7 10" id="KW-0648">Protein biosynthesis</keyword>
<dbReference type="PANTHER" id="PTHR43326:SF1">
    <property type="entry name" value="METHIONINE--TRNA LIGASE, MITOCHONDRIAL"/>
    <property type="match status" value="1"/>
</dbReference>
<dbReference type="GO" id="GO:0004825">
    <property type="term" value="F:methionine-tRNA ligase activity"/>
    <property type="evidence" value="ECO:0007669"/>
    <property type="project" value="UniProtKB-EC"/>
</dbReference>
<dbReference type="PRINTS" id="PR01041">
    <property type="entry name" value="TRNASYNTHMET"/>
</dbReference>
<evidence type="ECO:0000256" key="10">
    <source>
        <dbReference type="RuleBase" id="RU363039"/>
    </source>
</evidence>
<evidence type="ECO:0000313" key="14">
    <source>
        <dbReference type="EMBL" id="AHG90190.1"/>
    </source>
</evidence>
<dbReference type="PATRIC" id="fig|861299.3.peg.2700"/>
<dbReference type="NCBIfam" id="TIGR00398">
    <property type="entry name" value="metG"/>
    <property type="match status" value="1"/>
</dbReference>
<evidence type="ECO:0000256" key="4">
    <source>
        <dbReference type="ARBA" id="ARBA00022598"/>
    </source>
</evidence>
<evidence type="ECO:0000256" key="5">
    <source>
        <dbReference type="ARBA" id="ARBA00022741"/>
    </source>
</evidence>
<dbReference type="SUPFAM" id="SSF52374">
    <property type="entry name" value="Nucleotidylyl transferase"/>
    <property type="match status" value="1"/>
</dbReference>
<dbReference type="Gene3D" id="3.40.50.620">
    <property type="entry name" value="HUPs"/>
    <property type="match status" value="1"/>
</dbReference>
<dbReference type="InterPro" id="IPR033911">
    <property type="entry name" value="MetRS_core"/>
</dbReference>
<dbReference type="Proteomes" id="UP000019151">
    <property type="component" value="Chromosome"/>
</dbReference>
<evidence type="ECO:0000256" key="7">
    <source>
        <dbReference type="ARBA" id="ARBA00022917"/>
    </source>
</evidence>
<dbReference type="Pfam" id="PF09334">
    <property type="entry name" value="tRNA-synt_1g"/>
    <property type="match status" value="1"/>
</dbReference>
<evidence type="ECO:0000256" key="2">
    <source>
        <dbReference type="ARBA" id="ARBA00012838"/>
    </source>
</evidence>
<dbReference type="RefSeq" id="WP_025411660.1">
    <property type="nucleotide sequence ID" value="NZ_CP007128.1"/>
</dbReference>
<dbReference type="FunCoup" id="W0RIP9">
    <property type="interactions" value="466"/>
</dbReference>
<evidence type="ECO:0000313" key="15">
    <source>
        <dbReference type="Proteomes" id="UP000019151"/>
    </source>
</evidence>
<dbReference type="Gene3D" id="2.170.220.10">
    <property type="match status" value="1"/>
</dbReference>
<evidence type="ECO:0000256" key="6">
    <source>
        <dbReference type="ARBA" id="ARBA00022840"/>
    </source>
</evidence>
<dbReference type="EC" id="6.1.1.10" evidence="2"/>
<dbReference type="CDD" id="cd07957">
    <property type="entry name" value="Anticodon_Ia_Met"/>
    <property type="match status" value="1"/>
</dbReference>
<gene>
    <name evidence="14" type="ORF">J421_2653</name>
</gene>
<evidence type="ECO:0000259" key="11">
    <source>
        <dbReference type="Pfam" id="PF00133"/>
    </source>
</evidence>
<reference evidence="14 15" key="1">
    <citation type="journal article" date="2014" name="Genome Announc.">
        <title>Genome Sequence and Methylome of Soil Bacterium Gemmatirosa kalamazoonensis KBS708T, a Member of the Rarely Cultivated Gemmatimonadetes Phylum.</title>
        <authorList>
            <person name="Debruyn J.M."/>
            <person name="Radosevich M."/>
            <person name="Wommack K.E."/>
            <person name="Polson S.W."/>
            <person name="Hauser L.J."/>
            <person name="Fawaz M.N."/>
            <person name="Korlach J."/>
            <person name="Tsai Y.C."/>
        </authorList>
    </citation>
    <scope>NUCLEOTIDE SEQUENCE [LARGE SCALE GENOMIC DNA]</scope>
    <source>
        <strain evidence="14 15">KBS708</strain>
    </source>
</reference>
<evidence type="ECO:0000259" key="13">
    <source>
        <dbReference type="Pfam" id="PF19303"/>
    </source>
</evidence>
<dbReference type="CDD" id="cd00814">
    <property type="entry name" value="MetRS_core"/>
    <property type="match status" value="1"/>
</dbReference>
<keyword evidence="15" id="KW-1185">Reference proteome</keyword>
<dbReference type="OrthoDB" id="9810191at2"/>
<keyword evidence="6 10" id="KW-0067">ATP-binding</keyword>
<dbReference type="PANTHER" id="PTHR43326">
    <property type="entry name" value="METHIONYL-TRNA SYNTHETASE"/>
    <property type="match status" value="1"/>
</dbReference>
<dbReference type="Pfam" id="PF19303">
    <property type="entry name" value="Anticodon_3"/>
    <property type="match status" value="1"/>
</dbReference>
<dbReference type="STRING" id="861299.J421_2653"/>
<dbReference type="SUPFAM" id="SSF47323">
    <property type="entry name" value="Anticodon-binding domain of a subclass of class I aminoacyl-tRNA synthetases"/>
    <property type="match status" value="1"/>
</dbReference>
<dbReference type="EMBL" id="CP007128">
    <property type="protein sequence ID" value="AHG90190.1"/>
    <property type="molecule type" value="Genomic_DNA"/>
</dbReference>
<dbReference type="GO" id="GO:0006431">
    <property type="term" value="P:methionyl-tRNA aminoacylation"/>
    <property type="evidence" value="ECO:0007669"/>
    <property type="project" value="InterPro"/>
</dbReference>
<comment type="function">
    <text evidence="1">Is required not only for elongation of protein synthesis but also for the initiation of all mRNA translation through initiator tRNA(fMet) aminoacylation.</text>
</comment>
<evidence type="ECO:0000256" key="8">
    <source>
        <dbReference type="ARBA" id="ARBA00023146"/>
    </source>
</evidence>
<dbReference type="Pfam" id="PF00133">
    <property type="entry name" value="tRNA-synt_1"/>
    <property type="match status" value="1"/>
</dbReference>
<dbReference type="InParanoid" id="W0RIP9"/>
<evidence type="ECO:0000256" key="1">
    <source>
        <dbReference type="ARBA" id="ARBA00003314"/>
    </source>
</evidence>
<keyword evidence="5 10" id="KW-0547">Nucleotide-binding</keyword>
<proteinExistence type="inferred from homology"/>
<dbReference type="eggNOG" id="COG0143">
    <property type="taxonomic scope" value="Bacteria"/>
</dbReference>
<protein>
    <recommendedName>
        <fullName evidence="3">Methionine--tRNA ligase</fullName>
        <ecNumber evidence="2">6.1.1.10</ecNumber>
    </recommendedName>
    <alternativeName>
        <fullName evidence="9">Methionyl-tRNA synthetase</fullName>
    </alternativeName>
</protein>
<feature type="domain" description="Methionyl-tRNA synthetase anticodon-binding" evidence="13">
    <location>
        <begin position="391"/>
        <end position="478"/>
    </location>
</feature>
<evidence type="ECO:0000256" key="9">
    <source>
        <dbReference type="ARBA" id="ARBA00030904"/>
    </source>
</evidence>
<evidence type="ECO:0000256" key="3">
    <source>
        <dbReference type="ARBA" id="ARBA00018753"/>
    </source>
</evidence>
<dbReference type="InterPro" id="IPR041872">
    <property type="entry name" value="Anticodon_Met"/>
</dbReference>
<dbReference type="InterPro" id="IPR023457">
    <property type="entry name" value="Met-tRNA_synth_2"/>
</dbReference>
<dbReference type="InterPro" id="IPR014758">
    <property type="entry name" value="Met-tRNA_synth"/>
</dbReference>
<dbReference type="GO" id="GO:0005524">
    <property type="term" value="F:ATP binding"/>
    <property type="evidence" value="ECO:0007669"/>
    <property type="project" value="UniProtKB-KW"/>
</dbReference>
<name>W0RIP9_9BACT</name>
<comment type="similarity">
    <text evidence="10">Belongs to the class-I aminoacyl-tRNA synthetase family.</text>
</comment>
<dbReference type="HOGENOM" id="CLU_009710_9_2_0"/>
<dbReference type="Gene3D" id="1.10.730.10">
    <property type="entry name" value="Isoleucyl-tRNA Synthetase, Domain 1"/>
    <property type="match status" value="1"/>
</dbReference>
<organism evidence="14 15">
    <name type="scientific">Gemmatirosa kalamazoonensis</name>
    <dbReference type="NCBI Taxonomy" id="861299"/>
    <lineage>
        <taxon>Bacteria</taxon>
        <taxon>Pseudomonadati</taxon>
        <taxon>Gemmatimonadota</taxon>
        <taxon>Gemmatimonadia</taxon>
        <taxon>Gemmatimonadales</taxon>
        <taxon>Gemmatimonadaceae</taxon>
        <taxon>Gemmatirosa</taxon>
    </lineage>
</organism>